<keyword evidence="2" id="KW-1185">Reference proteome</keyword>
<protein>
    <submittedName>
        <fullName evidence="1">Uncharacterized protein</fullName>
    </submittedName>
</protein>
<dbReference type="Ensembl" id="ENSMFAT00000073328.1">
    <property type="protein sequence ID" value="ENSMFAP00000055748.1"/>
    <property type="gene ID" value="ENSMFAG00000053350.1"/>
</dbReference>
<reference evidence="1 2" key="1">
    <citation type="submission" date="2013-03" db="EMBL/GenBank/DDBJ databases">
        <authorList>
            <person name="Warren W."/>
            <person name="Wilson R.K."/>
        </authorList>
    </citation>
    <scope>NUCLEOTIDE SEQUENCE</scope>
</reference>
<dbReference type="Proteomes" id="UP000233100">
    <property type="component" value="Chromosome 1"/>
</dbReference>
<evidence type="ECO:0000313" key="2">
    <source>
        <dbReference type="Proteomes" id="UP000233100"/>
    </source>
</evidence>
<accession>A0A7N9CYQ6</accession>
<evidence type="ECO:0000313" key="1">
    <source>
        <dbReference type="Ensembl" id="ENSMFAP00000055748.1"/>
    </source>
</evidence>
<reference evidence="1" key="2">
    <citation type="submission" date="2025-08" db="UniProtKB">
        <authorList>
            <consortium name="Ensembl"/>
        </authorList>
    </citation>
    <scope>IDENTIFICATION</scope>
</reference>
<dbReference type="AlphaFoldDB" id="A0A7N9CYQ6"/>
<name>A0A7N9CYQ6_MACFA</name>
<dbReference type="GeneTree" id="ENSGT00940000161627"/>
<reference evidence="1" key="3">
    <citation type="submission" date="2025-09" db="UniProtKB">
        <authorList>
            <consortium name="Ensembl"/>
        </authorList>
    </citation>
    <scope>IDENTIFICATION</scope>
</reference>
<dbReference type="PANTHER" id="PTHR46254">
    <property type="entry name" value="PROTEIN GVQW1-RELATED"/>
    <property type="match status" value="1"/>
</dbReference>
<proteinExistence type="predicted"/>
<sequence>MRQDLALFPWLEWSAVHNLSSLQPSPPRFKQFSCLSLLSNWDYRHTPPHPANFYIFSRDKVLPCWPGWSQTPGLKQSTCLGLPKCWDYRPEPPCPAKCILNLTTSLHPHHRRDPIHHHNSPA</sequence>
<organism evidence="1 2">
    <name type="scientific">Macaca fascicularis</name>
    <name type="common">Crab-eating macaque</name>
    <name type="synonym">Cynomolgus monkey</name>
    <dbReference type="NCBI Taxonomy" id="9541"/>
    <lineage>
        <taxon>Eukaryota</taxon>
        <taxon>Metazoa</taxon>
        <taxon>Chordata</taxon>
        <taxon>Craniata</taxon>
        <taxon>Vertebrata</taxon>
        <taxon>Euteleostomi</taxon>
        <taxon>Mammalia</taxon>
        <taxon>Eutheria</taxon>
        <taxon>Euarchontoglires</taxon>
        <taxon>Primates</taxon>
        <taxon>Haplorrhini</taxon>
        <taxon>Catarrhini</taxon>
        <taxon>Cercopithecidae</taxon>
        <taxon>Cercopithecinae</taxon>
        <taxon>Macaca</taxon>
    </lineage>
</organism>